<feature type="transmembrane region" description="Helical" evidence="1">
    <location>
        <begin position="354"/>
        <end position="374"/>
    </location>
</feature>
<keyword evidence="1" id="KW-0812">Transmembrane</keyword>
<evidence type="ECO:0000313" key="2">
    <source>
        <dbReference type="EMBL" id="RTQ50605.1"/>
    </source>
</evidence>
<reference evidence="2 3" key="1">
    <citation type="submission" date="2018-12" db="EMBL/GenBank/DDBJ databases">
        <title>Hymenobacter gummosus sp. nov., isolated from a spring.</title>
        <authorList>
            <person name="Nie L."/>
        </authorList>
    </citation>
    <scope>NUCLEOTIDE SEQUENCE [LARGE SCALE GENOMIC DNA]</scope>
    <source>
        <strain evidence="2 3">KCTC 52166</strain>
    </source>
</reference>
<evidence type="ECO:0000256" key="1">
    <source>
        <dbReference type="SAM" id="Phobius"/>
    </source>
</evidence>
<keyword evidence="1" id="KW-0472">Membrane</keyword>
<feature type="transmembrane region" description="Helical" evidence="1">
    <location>
        <begin position="182"/>
        <end position="204"/>
    </location>
</feature>
<dbReference type="EMBL" id="RXOF01000004">
    <property type="protein sequence ID" value="RTQ50605.1"/>
    <property type="molecule type" value="Genomic_DNA"/>
</dbReference>
<feature type="transmembrane region" description="Helical" evidence="1">
    <location>
        <begin position="112"/>
        <end position="136"/>
    </location>
</feature>
<proteinExistence type="predicted"/>
<organism evidence="2 3">
    <name type="scientific">Hymenobacter gummosus</name>
    <dbReference type="NCBI Taxonomy" id="1776032"/>
    <lineage>
        <taxon>Bacteria</taxon>
        <taxon>Pseudomonadati</taxon>
        <taxon>Bacteroidota</taxon>
        <taxon>Cytophagia</taxon>
        <taxon>Cytophagales</taxon>
        <taxon>Hymenobacteraceae</taxon>
        <taxon>Hymenobacter</taxon>
    </lineage>
</organism>
<feature type="transmembrane region" description="Helical" evidence="1">
    <location>
        <begin position="418"/>
        <end position="435"/>
    </location>
</feature>
<feature type="transmembrane region" description="Helical" evidence="1">
    <location>
        <begin position="143"/>
        <end position="162"/>
    </location>
</feature>
<comment type="caution">
    <text evidence="2">The sequence shown here is derived from an EMBL/GenBank/DDBJ whole genome shotgun (WGS) entry which is preliminary data.</text>
</comment>
<keyword evidence="3" id="KW-1185">Reference proteome</keyword>
<protein>
    <recommendedName>
        <fullName evidence="4">Glycosyltransferase RgtA/B/C/D-like domain-containing protein</fullName>
    </recommendedName>
</protein>
<evidence type="ECO:0000313" key="3">
    <source>
        <dbReference type="Proteomes" id="UP000282184"/>
    </source>
</evidence>
<gene>
    <name evidence="2" type="ORF">EJV47_08180</name>
</gene>
<dbReference type="RefSeq" id="WP_126692673.1">
    <property type="nucleotide sequence ID" value="NZ_RXOF01000004.1"/>
</dbReference>
<evidence type="ECO:0008006" key="4">
    <source>
        <dbReference type="Google" id="ProtNLM"/>
    </source>
</evidence>
<feature type="transmembrane region" description="Helical" evidence="1">
    <location>
        <begin position="386"/>
        <end position="406"/>
    </location>
</feature>
<dbReference type="Proteomes" id="UP000282184">
    <property type="component" value="Unassembled WGS sequence"/>
</dbReference>
<name>A0A431U3Y6_9BACT</name>
<dbReference type="OrthoDB" id="3862418at2"/>
<feature type="transmembrane region" description="Helical" evidence="1">
    <location>
        <begin position="12"/>
        <end position="30"/>
    </location>
</feature>
<accession>A0A431U3Y6</accession>
<feature type="transmembrane region" description="Helical" evidence="1">
    <location>
        <begin position="269"/>
        <end position="287"/>
    </location>
</feature>
<dbReference type="AlphaFoldDB" id="A0A431U3Y6"/>
<feature type="transmembrane region" description="Helical" evidence="1">
    <location>
        <begin position="42"/>
        <end position="64"/>
    </location>
</feature>
<sequence>MLLSANMMSFQDLFLTPIYLLLLLGLAYALRGRFTNAYTRRYFIPAYALKLGGAIALGLIYEFYYSGGDTTNYYNHAALMYKAFGDSFPVGLKLLTSDGEYDPAIYPYTSQMFWFTPGSTEMVIVRIAAVIALLCFNTYTVMAMLFATLSFTGMWAMYITFVKIRPQLYKQFTLAVFFMPSVFFWGSGLMKDSICIGALGLLFYGFYKATIQKRSIITSAAIGFLGAYVLYVTKVYILLSFLPPAMLWVFNENSQRIQSSLVRMLAKPVLIAVGVGVGAFAATNLTAGDERFDVEKIGERSKITKEYLSEYVTSGSAYDIGELDGSLNSIVKVAPMAVFTALFRPFLFEARNPVMLLSAMEATFFIYLTVMMFFRTGLFGTLRMIATEPTVTFCFLFAIIMAVGVGTTSGNFGTLVRYKIPLMPFFLAGLFIMQARVDSLARLKRGNVNLQRAA</sequence>
<feature type="transmembrane region" description="Helical" evidence="1">
    <location>
        <begin position="216"/>
        <end position="239"/>
    </location>
</feature>
<keyword evidence="1" id="KW-1133">Transmembrane helix</keyword>